<dbReference type="AlphaFoldDB" id="A0A1S1QFY0"/>
<dbReference type="SUPFAM" id="SSF53187">
    <property type="entry name" value="Zn-dependent exopeptidases"/>
    <property type="match status" value="1"/>
</dbReference>
<dbReference type="Proteomes" id="UP000179627">
    <property type="component" value="Unassembled WGS sequence"/>
</dbReference>
<dbReference type="NCBIfam" id="TIGR01891">
    <property type="entry name" value="amidohydrolases"/>
    <property type="match status" value="1"/>
</dbReference>
<evidence type="ECO:0000256" key="1">
    <source>
        <dbReference type="SAM" id="MobiDB-lite"/>
    </source>
</evidence>
<accession>A0A1S1QFY0</accession>
<dbReference type="InterPro" id="IPR002933">
    <property type="entry name" value="Peptidase_M20"/>
</dbReference>
<sequence>MLAAIDRQAGRIAALSEAILRDPETGFREVRTAARVEAELRAMGLRPETELAITGVRARLRGRCPGPTVAIIGELDALAVPDHPFAGAATGAAHACGHNAQVAAMIGAGLGLAEVMGDLDGDVVLFAVPAEETIEVGWRLEQRAAGRLEFIIGKPELIRLGAFDDVDLAITSHATVSTPDGPSIEVLGGAGASANGAVTKHVVFRGRAAHSGHEPWAGVDAQKALTVATVAIDAQRETFRDADHVRVHYTISAGGNAISSVPAEARLEIMVRAATVDGLRDASGKVDRALRAGAQALGASVEITTAAGYFPLEADPGGAELAAAAARAAVGAGQVRVHEITGHSGVSTDVADLARVMPVLSVLSGGATPGYGPHSSGFYIADSDRGVIAPAKAMALLTVELLRDGAARARALTAARPRMSRDEYVATRRSLEGAETYPSAPSAPPAGGGAARSRAVAASSTVPVAGSRTTP</sequence>
<dbReference type="PANTHER" id="PTHR30575:SF3">
    <property type="entry name" value="PEPTIDASE M20 DIMERISATION DOMAIN-CONTAINING PROTEIN"/>
    <property type="match status" value="1"/>
</dbReference>
<comment type="caution">
    <text evidence="3">The sequence shown here is derived from an EMBL/GenBank/DDBJ whole genome shotgun (WGS) entry which is preliminary data.</text>
</comment>
<feature type="region of interest" description="Disordered" evidence="1">
    <location>
        <begin position="430"/>
        <end position="471"/>
    </location>
</feature>
<dbReference type="Pfam" id="PF07687">
    <property type="entry name" value="M20_dimer"/>
    <property type="match status" value="1"/>
</dbReference>
<dbReference type="GO" id="GO:0071713">
    <property type="term" value="F:para-aminobenzoyl-glutamate hydrolase activity"/>
    <property type="evidence" value="ECO:0007669"/>
    <property type="project" value="TreeGrafter"/>
</dbReference>
<dbReference type="GO" id="GO:0016805">
    <property type="term" value="F:dipeptidase activity"/>
    <property type="evidence" value="ECO:0007669"/>
    <property type="project" value="TreeGrafter"/>
</dbReference>
<organism evidence="3 4">
    <name type="scientific">Parafrankia colletiae</name>
    <dbReference type="NCBI Taxonomy" id="573497"/>
    <lineage>
        <taxon>Bacteria</taxon>
        <taxon>Bacillati</taxon>
        <taxon>Actinomycetota</taxon>
        <taxon>Actinomycetes</taxon>
        <taxon>Frankiales</taxon>
        <taxon>Frankiaceae</taxon>
        <taxon>Parafrankia</taxon>
    </lineage>
</organism>
<dbReference type="GO" id="GO:0046657">
    <property type="term" value="P:folic acid catabolic process"/>
    <property type="evidence" value="ECO:0007669"/>
    <property type="project" value="TreeGrafter"/>
</dbReference>
<dbReference type="InterPro" id="IPR052030">
    <property type="entry name" value="Peptidase_M20/M20A_hydrolases"/>
</dbReference>
<evidence type="ECO:0000313" key="3">
    <source>
        <dbReference type="EMBL" id="OHV32890.1"/>
    </source>
</evidence>
<keyword evidence="4" id="KW-1185">Reference proteome</keyword>
<name>A0A1S1QFY0_9ACTN</name>
<dbReference type="Pfam" id="PF01546">
    <property type="entry name" value="Peptidase_M20"/>
    <property type="match status" value="1"/>
</dbReference>
<dbReference type="Gene3D" id="3.30.70.360">
    <property type="match status" value="1"/>
</dbReference>
<dbReference type="EMBL" id="MBLM01000136">
    <property type="protein sequence ID" value="OHV32890.1"/>
    <property type="molecule type" value="Genomic_DNA"/>
</dbReference>
<dbReference type="SUPFAM" id="SSF55031">
    <property type="entry name" value="Bacterial exopeptidase dimerisation domain"/>
    <property type="match status" value="1"/>
</dbReference>
<dbReference type="GO" id="GO:0005737">
    <property type="term" value="C:cytoplasm"/>
    <property type="evidence" value="ECO:0007669"/>
    <property type="project" value="TreeGrafter"/>
</dbReference>
<dbReference type="PANTHER" id="PTHR30575">
    <property type="entry name" value="PEPTIDASE M20"/>
    <property type="match status" value="1"/>
</dbReference>
<dbReference type="Gene3D" id="3.40.630.10">
    <property type="entry name" value="Zn peptidases"/>
    <property type="match status" value="1"/>
</dbReference>
<dbReference type="InterPro" id="IPR036264">
    <property type="entry name" value="Bact_exopeptidase_dim_dom"/>
</dbReference>
<dbReference type="InterPro" id="IPR011650">
    <property type="entry name" value="Peptidase_M20_dimer"/>
</dbReference>
<feature type="compositionally biased region" description="Low complexity" evidence="1">
    <location>
        <begin position="451"/>
        <end position="471"/>
    </location>
</feature>
<dbReference type="InterPro" id="IPR017439">
    <property type="entry name" value="Amidohydrolase"/>
</dbReference>
<feature type="domain" description="Peptidase M20 dimerisation" evidence="2">
    <location>
        <begin position="196"/>
        <end position="291"/>
    </location>
</feature>
<protein>
    <recommendedName>
        <fullName evidence="2">Peptidase M20 dimerisation domain-containing protein</fullName>
    </recommendedName>
</protein>
<proteinExistence type="predicted"/>
<evidence type="ECO:0000259" key="2">
    <source>
        <dbReference type="Pfam" id="PF07687"/>
    </source>
</evidence>
<reference evidence="4" key="1">
    <citation type="submission" date="2016-07" db="EMBL/GenBank/DDBJ databases">
        <title>Sequence Frankia sp. strain CcI1.17.</title>
        <authorList>
            <person name="Ghodhbane-Gtari F."/>
            <person name="Swanson E."/>
            <person name="Gueddou A."/>
            <person name="Morris K."/>
            <person name="Hezbri K."/>
            <person name="Ktari A."/>
            <person name="Nouioui I."/>
            <person name="Abebe-Akele F."/>
            <person name="Simpson S."/>
            <person name="Thomas K."/>
            <person name="Gtari M."/>
            <person name="Tisa L.S."/>
            <person name="Hurst S."/>
        </authorList>
    </citation>
    <scope>NUCLEOTIDE SEQUENCE [LARGE SCALE GENOMIC DNA]</scope>
    <source>
        <strain evidence="4">Cc1.17</strain>
    </source>
</reference>
<gene>
    <name evidence="3" type="ORF">CC117_24175</name>
</gene>
<evidence type="ECO:0000313" key="4">
    <source>
        <dbReference type="Proteomes" id="UP000179627"/>
    </source>
</evidence>